<evidence type="ECO:0000256" key="13">
    <source>
        <dbReference type="PROSITE-ProRule" id="PRU00124"/>
    </source>
</evidence>
<feature type="disulfide bond" evidence="13">
    <location>
        <begin position="31"/>
        <end position="49"/>
    </location>
</feature>
<feature type="disulfide bond" evidence="13">
    <location>
        <begin position="143"/>
        <end position="155"/>
    </location>
</feature>
<feature type="repeat" description="LDL-receptor class B" evidence="14">
    <location>
        <begin position="572"/>
        <end position="615"/>
    </location>
</feature>
<feature type="repeat" description="LDL-receptor class B" evidence="14">
    <location>
        <begin position="616"/>
        <end position="660"/>
    </location>
</feature>
<dbReference type="GO" id="GO:0043235">
    <property type="term" value="C:receptor complex"/>
    <property type="evidence" value="ECO:0007669"/>
    <property type="project" value="TreeGrafter"/>
</dbReference>
<keyword evidence="3" id="KW-0245">EGF-like domain</keyword>
<dbReference type="FunFam" id="2.10.25.10:FF:000009">
    <property type="entry name" value="Low-density lipoprotein receptor isoform 1"/>
    <property type="match status" value="1"/>
</dbReference>
<feature type="transmembrane region" description="Helical" evidence="16">
    <location>
        <begin position="820"/>
        <end position="843"/>
    </location>
</feature>
<dbReference type="InterPro" id="IPR000152">
    <property type="entry name" value="EGF-type_Asp/Asn_hydroxyl_site"/>
</dbReference>
<keyword evidence="2" id="KW-1003">Cell membrane</keyword>
<dbReference type="InterPro" id="IPR000742">
    <property type="entry name" value="EGF"/>
</dbReference>
<dbReference type="PRINTS" id="PR00261">
    <property type="entry name" value="LDLRECEPTOR"/>
</dbReference>
<keyword evidence="4" id="KW-0254">Endocytosis</keyword>
<comment type="caution">
    <text evidence="19">The sequence shown here is derived from an EMBL/GenBank/DDBJ whole genome shotgun (WGS) entry which is preliminary data.</text>
</comment>
<keyword evidence="6 17" id="KW-0732">Signal</keyword>
<feature type="disulfide bond" evidence="13">
    <location>
        <begin position="63"/>
        <end position="75"/>
    </location>
</feature>
<dbReference type="Pfam" id="PF00057">
    <property type="entry name" value="Ldl_recept_a"/>
    <property type="match status" value="7"/>
</dbReference>
<dbReference type="Proteomes" id="UP000735302">
    <property type="component" value="Unassembled WGS sequence"/>
</dbReference>
<dbReference type="SUPFAM" id="SSF57424">
    <property type="entry name" value="LDL receptor-like module"/>
    <property type="match status" value="8"/>
</dbReference>
<dbReference type="SUPFAM" id="SSF57184">
    <property type="entry name" value="Growth factor receptor domain"/>
    <property type="match status" value="1"/>
</dbReference>
<dbReference type="InterPro" id="IPR023415">
    <property type="entry name" value="LDLR_class-A_CS"/>
</dbReference>
<evidence type="ECO:0000259" key="18">
    <source>
        <dbReference type="PROSITE" id="PS01186"/>
    </source>
</evidence>
<dbReference type="SMART" id="SM00181">
    <property type="entry name" value="EGF"/>
    <property type="match status" value="6"/>
</dbReference>
<accession>A0AAV4A8K6</accession>
<comment type="caution">
    <text evidence="13">Lacks conserved residue(s) required for the propagation of feature annotation.</text>
</comment>
<evidence type="ECO:0000256" key="7">
    <source>
        <dbReference type="ARBA" id="ARBA00022737"/>
    </source>
</evidence>
<keyword evidence="20" id="KW-1185">Reference proteome</keyword>
<feature type="disulfide bond" evidence="13">
    <location>
        <begin position="43"/>
        <end position="58"/>
    </location>
</feature>
<feature type="disulfide bond" evidence="13">
    <location>
        <begin position="24"/>
        <end position="36"/>
    </location>
</feature>
<sequence length="891" mass="98896">MRLLLFMMFGMCHFTGMASSESTCSPGEFQCKNGRCISLAWKCDGGDDCHDNSDEEKCPHTTCSDDFFRCSDGKCITNRWTCDGSNDCDDGSDEAEEICAKKECQSGFFNCPGAYNCIPLDWKCDNEKNCPNGEDEQDCAHNCTNDEFTCDNGKCISGDFKCDRANDCGDDSDEADCDLKGDCSGIGVRSCANGECVHTSWWCDGDTDCKDESDEANCTSSEKIPGGACGPTMFQCERQEEEPYCINEGWHCDGDEDCFDGSDEKNCDHKTCPSGERICGTYCLKEEFFCDGEKDCVNGEDESNCNNTATCKSGEFDCKNGKCINDVYVCDGINNCGNGEDEALQRHCPPEAENPCGASNSNGGCSQKCVVDSSNEKKRRCECYDGFQPMNGSDTGCEDINECLIPGTCSQLCTNTKGSYKCECIEGFNLVDHRFCKANTHHSAELILSDRNELRRYHLSTDRYSLLLGDDYVSGSQAIDLDVRKKMVYWANINRPAKVYMVDIQTRNSNVLISDGLESPKGIALDWVHSNLYVLDTIQKKIQVVRVQDGSRKTLLTNLTSPMSLTADPVLGWIYWTRWGDNPGVERSGMNGDMRQTIITKSITWPQGLTIDHFSRRLYWVDAKLHTISSANLDGTDQRVVIHSHRSLPHPFGVTIFEDYLFWTDIVTDSVHKTNKFGTDDIRVLANGLKRPMAIQVMHESRQPYRQDMDRCVNNGGCSHLCLPIPVLDENDEPRKAECACPDGMVLDGKYICITGSEAPKRTEKPSEPSEKVDTTENPVIVPAGSTDGSSQNVPYTSPDNNQEDLKAEHKDDGKIEGQVAIIVIGIIGGIGILAIGVIFLLVRRYKKRNVRSMNFDNPVYRKTTTDDQLIMDSSSLPQSMQPLNDDPEVV</sequence>
<evidence type="ECO:0000313" key="19">
    <source>
        <dbReference type="EMBL" id="GFO03207.1"/>
    </source>
</evidence>
<evidence type="ECO:0000256" key="10">
    <source>
        <dbReference type="ARBA" id="ARBA00023157"/>
    </source>
</evidence>
<dbReference type="Gene3D" id="2.10.25.10">
    <property type="entry name" value="Laminin"/>
    <property type="match status" value="2"/>
</dbReference>
<feature type="disulfide bond" evidence="13">
    <location>
        <begin position="252"/>
        <end position="267"/>
    </location>
</feature>
<dbReference type="FunFam" id="2.120.10.30:FF:000241">
    <property type="entry name" value="Low-density lipoprotein receptor-related protein 6"/>
    <property type="match status" value="1"/>
</dbReference>
<gene>
    <name evidence="19" type="ORF">PoB_002971200</name>
</gene>
<dbReference type="GO" id="GO:0042562">
    <property type="term" value="F:hormone binding"/>
    <property type="evidence" value="ECO:0007669"/>
    <property type="project" value="TreeGrafter"/>
</dbReference>
<dbReference type="GO" id="GO:0005509">
    <property type="term" value="F:calcium ion binding"/>
    <property type="evidence" value="ECO:0007669"/>
    <property type="project" value="InterPro"/>
</dbReference>
<organism evidence="19 20">
    <name type="scientific">Plakobranchus ocellatus</name>
    <dbReference type="NCBI Taxonomy" id="259542"/>
    <lineage>
        <taxon>Eukaryota</taxon>
        <taxon>Metazoa</taxon>
        <taxon>Spiralia</taxon>
        <taxon>Lophotrochozoa</taxon>
        <taxon>Mollusca</taxon>
        <taxon>Gastropoda</taxon>
        <taxon>Heterobranchia</taxon>
        <taxon>Euthyneura</taxon>
        <taxon>Panpulmonata</taxon>
        <taxon>Sacoglossa</taxon>
        <taxon>Placobranchoidea</taxon>
        <taxon>Plakobranchidae</taxon>
        <taxon>Plakobranchus</taxon>
    </lineage>
</organism>
<dbReference type="PROSITE" id="PS50068">
    <property type="entry name" value="LDLRA_2"/>
    <property type="match status" value="8"/>
</dbReference>
<feature type="disulfide bond" evidence="13">
    <location>
        <begin position="162"/>
        <end position="177"/>
    </location>
</feature>
<dbReference type="PROSITE" id="PS01209">
    <property type="entry name" value="LDLRA_1"/>
    <property type="match status" value="4"/>
</dbReference>
<dbReference type="GO" id="GO:0016324">
    <property type="term" value="C:apical plasma membrane"/>
    <property type="evidence" value="ECO:0007669"/>
    <property type="project" value="TreeGrafter"/>
</dbReference>
<feature type="chain" id="PRO_5043539770" evidence="17">
    <location>
        <begin position="21"/>
        <end position="891"/>
    </location>
</feature>
<feature type="disulfide bond" evidence="13">
    <location>
        <begin position="290"/>
        <end position="305"/>
    </location>
</feature>
<dbReference type="PANTHER" id="PTHR22722:SF14">
    <property type="entry name" value="MEGALIN, ISOFORM A"/>
    <property type="match status" value="1"/>
</dbReference>
<evidence type="ECO:0000256" key="12">
    <source>
        <dbReference type="ARBA" id="ARBA00023180"/>
    </source>
</evidence>
<dbReference type="InterPro" id="IPR009030">
    <property type="entry name" value="Growth_fac_rcpt_cys_sf"/>
</dbReference>
<dbReference type="Pfam" id="PF00058">
    <property type="entry name" value="Ldl_recept_b"/>
    <property type="match status" value="2"/>
</dbReference>
<dbReference type="InterPro" id="IPR002172">
    <property type="entry name" value="LDrepeatLR_classA_rpt"/>
</dbReference>
<feature type="repeat" description="LDL-receptor class B" evidence="14">
    <location>
        <begin position="486"/>
        <end position="529"/>
    </location>
</feature>
<feature type="domain" description="EGF-like" evidence="18">
    <location>
        <begin position="422"/>
        <end position="436"/>
    </location>
</feature>
<evidence type="ECO:0000256" key="6">
    <source>
        <dbReference type="ARBA" id="ARBA00022729"/>
    </source>
</evidence>
<dbReference type="FunFam" id="4.10.400.10:FF:000011">
    <property type="entry name" value="Low-density lipoprotein receptor-related protein 1"/>
    <property type="match status" value="1"/>
</dbReference>
<feature type="disulfide bond" evidence="13">
    <location>
        <begin position="203"/>
        <end position="218"/>
    </location>
</feature>
<feature type="disulfide bond" evidence="13">
    <location>
        <begin position="311"/>
        <end position="323"/>
    </location>
</feature>
<dbReference type="InterPro" id="IPR000033">
    <property type="entry name" value="LDLR_classB_rpt"/>
</dbReference>
<evidence type="ECO:0000256" key="11">
    <source>
        <dbReference type="ARBA" id="ARBA00023170"/>
    </source>
</evidence>
<evidence type="ECO:0000256" key="14">
    <source>
        <dbReference type="PROSITE-ProRule" id="PRU00461"/>
    </source>
</evidence>
<dbReference type="SMART" id="SM00135">
    <property type="entry name" value="LY"/>
    <property type="match status" value="5"/>
</dbReference>
<dbReference type="SMART" id="SM00192">
    <property type="entry name" value="LDLa"/>
    <property type="match status" value="8"/>
</dbReference>
<dbReference type="InterPro" id="IPR001881">
    <property type="entry name" value="EGF-like_Ca-bd_dom"/>
</dbReference>
<feature type="disulfide bond" evidence="13">
    <location>
        <begin position="124"/>
        <end position="139"/>
    </location>
</feature>
<proteinExistence type="predicted"/>
<evidence type="ECO:0000256" key="4">
    <source>
        <dbReference type="ARBA" id="ARBA00022583"/>
    </source>
</evidence>
<evidence type="ECO:0000256" key="1">
    <source>
        <dbReference type="ARBA" id="ARBA00004251"/>
    </source>
</evidence>
<evidence type="ECO:0000256" key="3">
    <source>
        <dbReference type="ARBA" id="ARBA00022536"/>
    </source>
</evidence>
<feature type="signal peptide" evidence="17">
    <location>
        <begin position="1"/>
        <end position="20"/>
    </location>
</feature>
<dbReference type="Gene3D" id="2.120.10.30">
    <property type="entry name" value="TolB, C-terminal domain"/>
    <property type="match status" value="1"/>
</dbReference>
<dbReference type="SUPFAM" id="SSF63825">
    <property type="entry name" value="YWTD domain"/>
    <property type="match status" value="1"/>
</dbReference>
<feature type="region of interest" description="Disordered" evidence="15">
    <location>
        <begin position="759"/>
        <end position="811"/>
    </location>
</feature>
<keyword evidence="8 16" id="KW-1133">Transmembrane helix</keyword>
<evidence type="ECO:0000256" key="2">
    <source>
        <dbReference type="ARBA" id="ARBA00022475"/>
    </source>
</evidence>
<feature type="disulfide bond" evidence="13">
    <location>
        <begin position="191"/>
        <end position="209"/>
    </location>
</feature>
<evidence type="ECO:0000256" key="5">
    <source>
        <dbReference type="ARBA" id="ARBA00022692"/>
    </source>
</evidence>
<keyword evidence="19" id="KW-0449">Lipoprotein</keyword>
<keyword evidence="11 19" id="KW-0675">Receptor</keyword>
<feature type="compositionally biased region" description="Polar residues" evidence="15">
    <location>
        <begin position="787"/>
        <end position="801"/>
    </location>
</feature>
<dbReference type="InterPro" id="IPR036055">
    <property type="entry name" value="LDL_receptor-like_sf"/>
</dbReference>
<name>A0AAV4A8K6_9GAST</name>
<dbReference type="PROSITE" id="PS01186">
    <property type="entry name" value="EGF_2"/>
    <property type="match status" value="1"/>
</dbReference>
<feature type="disulfide bond" evidence="13">
    <location>
        <begin position="70"/>
        <end position="88"/>
    </location>
</feature>
<comment type="subcellular location">
    <subcellularLocation>
        <location evidence="1">Cell membrane</location>
        <topology evidence="1">Single-pass type I membrane protein</topology>
    </subcellularLocation>
</comment>
<keyword evidence="9 16" id="KW-0472">Membrane</keyword>
<evidence type="ECO:0000256" key="17">
    <source>
        <dbReference type="SAM" id="SignalP"/>
    </source>
</evidence>
<dbReference type="PROSITE" id="PS01187">
    <property type="entry name" value="EGF_CA"/>
    <property type="match status" value="1"/>
</dbReference>
<keyword evidence="5 16" id="KW-0812">Transmembrane</keyword>
<protein>
    <submittedName>
        <fullName evidence="19">Very low-density lipoprotein receptor</fullName>
    </submittedName>
</protein>
<evidence type="ECO:0000256" key="8">
    <source>
        <dbReference type="ARBA" id="ARBA00022989"/>
    </source>
</evidence>
<keyword evidence="10 13" id="KW-1015">Disulfide bond</keyword>
<evidence type="ECO:0000256" key="9">
    <source>
        <dbReference type="ARBA" id="ARBA00023136"/>
    </source>
</evidence>
<dbReference type="InterPro" id="IPR018097">
    <property type="entry name" value="EGF_Ca-bd_CS"/>
</dbReference>
<dbReference type="InterPro" id="IPR051221">
    <property type="entry name" value="LDLR-related"/>
</dbReference>
<dbReference type="EMBL" id="BLXT01003724">
    <property type="protein sequence ID" value="GFO03207.1"/>
    <property type="molecule type" value="Genomic_DNA"/>
</dbReference>
<keyword evidence="7" id="KW-0677">Repeat</keyword>
<reference evidence="19 20" key="1">
    <citation type="journal article" date="2021" name="Elife">
        <title>Chloroplast acquisition without the gene transfer in kleptoplastic sea slugs, Plakobranchus ocellatus.</title>
        <authorList>
            <person name="Maeda T."/>
            <person name="Takahashi S."/>
            <person name="Yoshida T."/>
            <person name="Shimamura S."/>
            <person name="Takaki Y."/>
            <person name="Nagai Y."/>
            <person name="Toyoda A."/>
            <person name="Suzuki Y."/>
            <person name="Arimoto A."/>
            <person name="Ishii H."/>
            <person name="Satoh N."/>
            <person name="Nishiyama T."/>
            <person name="Hasebe M."/>
            <person name="Maruyama T."/>
            <person name="Minagawa J."/>
            <person name="Obokata J."/>
            <person name="Shigenobu S."/>
        </authorList>
    </citation>
    <scope>NUCLEOTIDE SEQUENCE [LARGE SCALE GENOMIC DNA]</scope>
</reference>
<dbReference type="CDD" id="cd00112">
    <property type="entry name" value="LDLa"/>
    <property type="match status" value="8"/>
</dbReference>
<dbReference type="GO" id="GO:0006898">
    <property type="term" value="P:receptor-mediated endocytosis"/>
    <property type="evidence" value="ECO:0007669"/>
    <property type="project" value="TreeGrafter"/>
</dbReference>
<dbReference type="SMART" id="SM00179">
    <property type="entry name" value="EGF_CA"/>
    <property type="match status" value="1"/>
</dbReference>
<feature type="disulfide bond" evidence="13">
    <location>
        <begin position="318"/>
        <end position="336"/>
    </location>
</feature>
<dbReference type="Gene3D" id="4.10.400.10">
    <property type="entry name" value="Low-density Lipoprotein Receptor"/>
    <property type="match status" value="8"/>
</dbReference>
<feature type="disulfide bond" evidence="13">
    <location>
        <begin position="150"/>
        <end position="168"/>
    </location>
</feature>
<dbReference type="InterPro" id="IPR011042">
    <property type="entry name" value="6-blade_b-propeller_TolB-like"/>
</dbReference>
<evidence type="ECO:0000256" key="16">
    <source>
        <dbReference type="SAM" id="Phobius"/>
    </source>
</evidence>
<dbReference type="CDD" id="cd00054">
    <property type="entry name" value="EGF_CA"/>
    <property type="match status" value="1"/>
</dbReference>
<evidence type="ECO:0000313" key="20">
    <source>
        <dbReference type="Proteomes" id="UP000735302"/>
    </source>
</evidence>
<dbReference type="FunFam" id="4.10.400.10:FF:000034">
    <property type="entry name" value="Low-density lipoprotein receptor-related protein 2"/>
    <property type="match status" value="1"/>
</dbReference>
<keyword evidence="12" id="KW-0325">Glycoprotein</keyword>
<dbReference type="PROSITE" id="PS51120">
    <property type="entry name" value="LDLRB"/>
    <property type="match status" value="3"/>
</dbReference>
<evidence type="ECO:0000256" key="15">
    <source>
        <dbReference type="SAM" id="MobiDB-lite"/>
    </source>
</evidence>
<feature type="compositionally biased region" description="Basic and acidic residues" evidence="15">
    <location>
        <begin position="759"/>
        <end position="775"/>
    </location>
</feature>
<dbReference type="PANTHER" id="PTHR22722">
    <property type="entry name" value="LOW-DENSITY LIPOPROTEIN RECEPTOR-RELATED PROTEIN 2-RELATED"/>
    <property type="match status" value="1"/>
</dbReference>
<dbReference type="AlphaFoldDB" id="A0AAV4A8K6"/>
<dbReference type="PROSITE" id="PS00010">
    <property type="entry name" value="ASX_HYDROXYL"/>
    <property type="match status" value="1"/>
</dbReference>